<accession>A0A561UPT5</accession>
<dbReference type="AlphaFoldDB" id="A0A561UPT5"/>
<dbReference type="Proteomes" id="UP000317940">
    <property type="component" value="Unassembled WGS sequence"/>
</dbReference>
<sequence>MSVIASFQSVQLSRPRTRSLRAAFAQAVQRLAESPFDSPVLHAVTPDGPQGGSRRLRARWESVTAADGATRLACRWTADR</sequence>
<dbReference type="EMBL" id="VIWT01000001">
    <property type="protein sequence ID" value="TWG01351.1"/>
    <property type="molecule type" value="Genomic_DNA"/>
</dbReference>
<comment type="caution">
    <text evidence="1">The sequence shown here is derived from an EMBL/GenBank/DDBJ whole genome shotgun (WGS) entry which is preliminary data.</text>
</comment>
<protein>
    <submittedName>
        <fullName evidence="1">Uncharacterized protein</fullName>
    </submittedName>
</protein>
<evidence type="ECO:0000313" key="2">
    <source>
        <dbReference type="Proteomes" id="UP000317940"/>
    </source>
</evidence>
<reference evidence="1 2" key="1">
    <citation type="submission" date="2019-06" db="EMBL/GenBank/DDBJ databases">
        <title>Sequencing the genomes of 1000 actinobacteria strains.</title>
        <authorList>
            <person name="Klenk H.-P."/>
        </authorList>
    </citation>
    <scope>NUCLEOTIDE SEQUENCE [LARGE SCALE GENOMIC DNA]</scope>
    <source>
        <strain evidence="1 2">DSM 44826</strain>
    </source>
</reference>
<evidence type="ECO:0000313" key="1">
    <source>
        <dbReference type="EMBL" id="TWG01351.1"/>
    </source>
</evidence>
<dbReference type="RefSeq" id="WP_145907548.1">
    <property type="nucleotide sequence ID" value="NZ_BAAAMZ010000007.1"/>
</dbReference>
<name>A0A561UPT5_9ACTN</name>
<dbReference type="OrthoDB" id="4232218at2"/>
<gene>
    <name evidence="1" type="ORF">FHX73_115244</name>
</gene>
<proteinExistence type="predicted"/>
<organism evidence="1 2">
    <name type="scientific">Kitasatospora viridis</name>
    <dbReference type="NCBI Taxonomy" id="281105"/>
    <lineage>
        <taxon>Bacteria</taxon>
        <taxon>Bacillati</taxon>
        <taxon>Actinomycetota</taxon>
        <taxon>Actinomycetes</taxon>
        <taxon>Kitasatosporales</taxon>
        <taxon>Streptomycetaceae</taxon>
        <taxon>Kitasatospora</taxon>
    </lineage>
</organism>
<keyword evidence="2" id="KW-1185">Reference proteome</keyword>